<dbReference type="EMBL" id="AEUN01000307">
    <property type="protein sequence ID" value="EHJ08492.1"/>
    <property type="molecule type" value="Genomic_DNA"/>
</dbReference>
<sequence>MFEQWKKQYHFIDDVNIITKLFLGIVLFFFVIFVHHFDFMLYITMLMLIYLLLFNGTQYKITMLFITLSMAFAILSSLFMILYGKGSHTLLHIGFINITTESLIRGLHVALRTMTISFYGILIALTSQVVMIFYSLMQHLKVKPKIAYAFMAAIRMVPIMVSSLIQLRRSLSIRYQMIDRSNYRGFKRIKHLIIPLLSQNIRKAHQLSVAMESKGFEDGPRTYYYYAPFSYKDILFIALTTGIILLAYVAAQYIPITNIGDVRLGRIG</sequence>
<dbReference type="CDD" id="cd16914">
    <property type="entry name" value="EcfT"/>
    <property type="match status" value="1"/>
</dbReference>
<feature type="transmembrane region" description="Helical" evidence="5">
    <location>
        <begin position="12"/>
        <end position="33"/>
    </location>
</feature>
<dbReference type="RefSeq" id="WP_002462695.1">
    <property type="nucleotide sequence ID" value="NZ_AEUN01000307.1"/>
</dbReference>
<feature type="transmembrane region" description="Helical" evidence="5">
    <location>
        <begin position="39"/>
        <end position="56"/>
    </location>
</feature>
<dbReference type="AlphaFoldDB" id="G5JHE4"/>
<evidence type="ECO:0000313" key="7">
    <source>
        <dbReference type="Proteomes" id="UP000005413"/>
    </source>
</evidence>
<dbReference type="PANTHER" id="PTHR43723:SF1">
    <property type="entry name" value="COBALT TRANSPORT PROTEIN CBIQ"/>
    <property type="match status" value="1"/>
</dbReference>
<evidence type="ECO:0000256" key="2">
    <source>
        <dbReference type="ARBA" id="ARBA00022692"/>
    </source>
</evidence>
<dbReference type="OrthoDB" id="92887at2"/>
<keyword evidence="7" id="KW-1185">Reference proteome</keyword>
<protein>
    <submittedName>
        <fullName evidence="6">Putative cobalt transport protein</fullName>
    </submittedName>
</protein>
<feature type="transmembrane region" description="Helical" evidence="5">
    <location>
        <begin position="63"/>
        <end position="83"/>
    </location>
</feature>
<reference evidence="6 7" key="1">
    <citation type="journal article" date="2012" name="BMC Genomics">
        <title>Comparative genomic analysis of the genus Staphylococcus including Staphylococcus aureus and its newly described sister species Staphylococcus simiae.</title>
        <authorList>
            <person name="Suzuki H."/>
            <person name="Lefebure T."/>
            <person name="Pavinski Bitar P."/>
            <person name="Stanhope M.J."/>
        </authorList>
    </citation>
    <scope>NUCLEOTIDE SEQUENCE [LARGE SCALE GENOMIC DNA]</scope>
    <source>
        <strain evidence="6 7">CCM 7213</strain>
    </source>
</reference>
<evidence type="ECO:0000256" key="3">
    <source>
        <dbReference type="ARBA" id="ARBA00022989"/>
    </source>
</evidence>
<evidence type="ECO:0000313" key="6">
    <source>
        <dbReference type="EMBL" id="EHJ08492.1"/>
    </source>
</evidence>
<keyword evidence="4 5" id="KW-0472">Membrane</keyword>
<keyword evidence="3 5" id="KW-1133">Transmembrane helix</keyword>
<accession>G5JHE4</accession>
<keyword evidence="2 5" id="KW-0812">Transmembrane</keyword>
<comment type="subcellular location">
    <subcellularLocation>
        <location evidence="1">Membrane</location>
        <topology evidence="1">Multi-pass membrane protein</topology>
    </subcellularLocation>
</comment>
<dbReference type="PATRIC" id="fig|911238.3.peg.724"/>
<evidence type="ECO:0000256" key="5">
    <source>
        <dbReference type="SAM" id="Phobius"/>
    </source>
</evidence>
<feature type="transmembrane region" description="Helical" evidence="5">
    <location>
        <begin position="116"/>
        <end position="134"/>
    </location>
</feature>
<dbReference type="PANTHER" id="PTHR43723">
    <property type="entry name" value="COBALT TRANSPORT PROTEIN CBIQ"/>
    <property type="match status" value="1"/>
</dbReference>
<gene>
    <name evidence="6" type="ORF">SS7213T_04365</name>
</gene>
<dbReference type="InterPro" id="IPR052770">
    <property type="entry name" value="Cobalt_transport_CbiQ"/>
</dbReference>
<dbReference type="GO" id="GO:0006824">
    <property type="term" value="P:cobalt ion transport"/>
    <property type="evidence" value="ECO:0007669"/>
    <property type="project" value="TreeGrafter"/>
</dbReference>
<dbReference type="GO" id="GO:0043190">
    <property type="term" value="C:ATP-binding cassette (ABC) transporter complex"/>
    <property type="evidence" value="ECO:0007669"/>
    <property type="project" value="TreeGrafter"/>
</dbReference>
<evidence type="ECO:0000256" key="4">
    <source>
        <dbReference type="ARBA" id="ARBA00023136"/>
    </source>
</evidence>
<dbReference type="Proteomes" id="UP000005413">
    <property type="component" value="Unassembled WGS sequence"/>
</dbReference>
<proteinExistence type="predicted"/>
<name>G5JHE4_9STAP</name>
<feature type="transmembrane region" description="Helical" evidence="5">
    <location>
        <begin position="146"/>
        <end position="167"/>
    </location>
</feature>
<comment type="caution">
    <text evidence="6">The sequence shown here is derived from an EMBL/GenBank/DDBJ whole genome shotgun (WGS) entry which is preliminary data.</text>
</comment>
<organism evidence="6 7">
    <name type="scientific">Staphylococcus simiae CCM 7213 = CCUG 51256</name>
    <dbReference type="NCBI Taxonomy" id="911238"/>
    <lineage>
        <taxon>Bacteria</taxon>
        <taxon>Bacillati</taxon>
        <taxon>Bacillota</taxon>
        <taxon>Bacilli</taxon>
        <taxon>Bacillales</taxon>
        <taxon>Staphylococcaceae</taxon>
        <taxon>Staphylococcus</taxon>
    </lineage>
</organism>
<dbReference type="InterPro" id="IPR003339">
    <property type="entry name" value="ABC/ECF_trnsptr_transmembrane"/>
</dbReference>
<dbReference type="Pfam" id="PF02361">
    <property type="entry name" value="CbiQ"/>
    <property type="match status" value="1"/>
</dbReference>
<feature type="transmembrane region" description="Helical" evidence="5">
    <location>
        <begin position="234"/>
        <end position="254"/>
    </location>
</feature>
<evidence type="ECO:0000256" key="1">
    <source>
        <dbReference type="ARBA" id="ARBA00004141"/>
    </source>
</evidence>